<reference evidence="6 7" key="1">
    <citation type="submission" date="2018-04" db="EMBL/GenBank/DDBJ databases">
        <title>Thalassorhabdus spongiae gen. nov., sp. nov., isolated from a marine sponge in South-West Iceland.</title>
        <authorList>
            <person name="Knobloch S."/>
            <person name="Daussin A."/>
            <person name="Johannsson R."/>
            <person name="Marteinsson V.T."/>
        </authorList>
    </citation>
    <scope>NUCLEOTIDE SEQUENCE [LARGE SCALE GENOMIC DNA]</scope>
    <source>
        <strain evidence="6 7">Hp12</strain>
    </source>
</reference>
<accession>A0A2V1GWQ9</accession>
<dbReference type="InterPro" id="IPR000847">
    <property type="entry name" value="LysR_HTH_N"/>
</dbReference>
<dbReference type="InterPro" id="IPR005119">
    <property type="entry name" value="LysR_subst-bd"/>
</dbReference>
<dbReference type="GO" id="GO:0006351">
    <property type="term" value="P:DNA-templated transcription"/>
    <property type="evidence" value="ECO:0007669"/>
    <property type="project" value="TreeGrafter"/>
</dbReference>
<dbReference type="GO" id="GO:0003700">
    <property type="term" value="F:DNA-binding transcription factor activity"/>
    <property type="evidence" value="ECO:0007669"/>
    <property type="project" value="InterPro"/>
</dbReference>
<dbReference type="FunFam" id="1.10.10.10:FF:000001">
    <property type="entry name" value="LysR family transcriptional regulator"/>
    <property type="match status" value="1"/>
</dbReference>
<dbReference type="Gene3D" id="3.40.190.290">
    <property type="match status" value="1"/>
</dbReference>
<dbReference type="InterPro" id="IPR036390">
    <property type="entry name" value="WH_DNA-bd_sf"/>
</dbReference>
<evidence type="ECO:0000256" key="4">
    <source>
        <dbReference type="ARBA" id="ARBA00023163"/>
    </source>
</evidence>
<evidence type="ECO:0000259" key="5">
    <source>
        <dbReference type="PROSITE" id="PS50931"/>
    </source>
</evidence>
<dbReference type="InterPro" id="IPR058163">
    <property type="entry name" value="LysR-type_TF_proteobact-type"/>
</dbReference>
<dbReference type="RefSeq" id="WP_116688953.1">
    <property type="nucleotide sequence ID" value="NZ_CAWNYD010000014.1"/>
</dbReference>
<evidence type="ECO:0000256" key="3">
    <source>
        <dbReference type="ARBA" id="ARBA00023125"/>
    </source>
</evidence>
<dbReference type="Proteomes" id="UP000244906">
    <property type="component" value="Unassembled WGS sequence"/>
</dbReference>
<feature type="domain" description="HTH lysR-type" evidence="5">
    <location>
        <begin position="1"/>
        <end position="58"/>
    </location>
</feature>
<proteinExistence type="inferred from homology"/>
<dbReference type="PANTHER" id="PTHR30537:SF5">
    <property type="entry name" value="HTH-TYPE TRANSCRIPTIONAL ACTIVATOR TTDR-RELATED"/>
    <property type="match status" value="1"/>
</dbReference>
<comment type="similarity">
    <text evidence="1">Belongs to the LysR transcriptional regulatory family.</text>
</comment>
<dbReference type="Gene3D" id="1.10.10.10">
    <property type="entry name" value="Winged helix-like DNA-binding domain superfamily/Winged helix DNA-binding domain"/>
    <property type="match status" value="1"/>
</dbReference>
<comment type="caution">
    <text evidence="6">The sequence shown here is derived from an EMBL/GenBank/DDBJ whole genome shotgun (WGS) entry which is preliminary data.</text>
</comment>
<evidence type="ECO:0000256" key="1">
    <source>
        <dbReference type="ARBA" id="ARBA00009437"/>
    </source>
</evidence>
<protein>
    <submittedName>
        <fullName evidence="6">LysR family transcriptional regulator</fullName>
    </submittedName>
</protein>
<organism evidence="6 7">
    <name type="scientific">Pelagibaculum spongiae</name>
    <dbReference type="NCBI Taxonomy" id="2080658"/>
    <lineage>
        <taxon>Bacteria</taxon>
        <taxon>Pseudomonadati</taxon>
        <taxon>Pseudomonadota</taxon>
        <taxon>Gammaproteobacteria</taxon>
        <taxon>Oceanospirillales</taxon>
        <taxon>Pelagibaculum</taxon>
    </lineage>
</organism>
<keyword evidence="4" id="KW-0804">Transcription</keyword>
<keyword evidence="7" id="KW-1185">Reference proteome</keyword>
<keyword evidence="3" id="KW-0238">DNA-binding</keyword>
<dbReference type="Pfam" id="PF00126">
    <property type="entry name" value="HTH_1"/>
    <property type="match status" value="1"/>
</dbReference>
<evidence type="ECO:0000256" key="2">
    <source>
        <dbReference type="ARBA" id="ARBA00023015"/>
    </source>
</evidence>
<gene>
    <name evidence="6" type="ORF">DC094_20280</name>
</gene>
<evidence type="ECO:0000313" key="6">
    <source>
        <dbReference type="EMBL" id="PVZ63868.1"/>
    </source>
</evidence>
<dbReference type="OrthoDB" id="9815676at2"/>
<dbReference type="SUPFAM" id="SSF46785">
    <property type="entry name" value="Winged helix' DNA-binding domain"/>
    <property type="match status" value="1"/>
</dbReference>
<keyword evidence="2" id="KW-0805">Transcription regulation</keyword>
<dbReference type="InterPro" id="IPR036388">
    <property type="entry name" value="WH-like_DNA-bd_sf"/>
</dbReference>
<dbReference type="GO" id="GO:0043565">
    <property type="term" value="F:sequence-specific DNA binding"/>
    <property type="evidence" value="ECO:0007669"/>
    <property type="project" value="TreeGrafter"/>
</dbReference>
<dbReference type="CDD" id="cd08422">
    <property type="entry name" value="PBP2_CrgA_like"/>
    <property type="match status" value="1"/>
</dbReference>
<name>A0A2V1GWQ9_9GAMM</name>
<dbReference type="EMBL" id="QDDL01000014">
    <property type="protein sequence ID" value="PVZ63868.1"/>
    <property type="molecule type" value="Genomic_DNA"/>
</dbReference>
<evidence type="ECO:0000313" key="7">
    <source>
        <dbReference type="Proteomes" id="UP000244906"/>
    </source>
</evidence>
<dbReference type="PANTHER" id="PTHR30537">
    <property type="entry name" value="HTH-TYPE TRANSCRIPTIONAL REGULATOR"/>
    <property type="match status" value="1"/>
</dbReference>
<dbReference type="Pfam" id="PF03466">
    <property type="entry name" value="LysR_substrate"/>
    <property type="match status" value="1"/>
</dbReference>
<dbReference type="AlphaFoldDB" id="A0A2V1GWQ9"/>
<dbReference type="SUPFAM" id="SSF53850">
    <property type="entry name" value="Periplasmic binding protein-like II"/>
    <property type="match status" value="1"/>
</dbReference>
<sequence>MKLDDLKLFVNVVEQGSFAAAARALDMPAATLTRRIQQLERDLDVQLLVRNARGLSLTNAGQNIWSKSQQKIRALEALSSELHDDLHEMAGKITIAAPVSFTNNVLAPMFFEFMKQNPQIQLELLAEEVGSSNSLSFHEDSIDIAFRFGEQKDSRLVARRLQGLKIILLAHADYLKAHGYPKEPADLKDHSMLAIRKYDQLQLVNQQSELIDIALKPRMFSSDGAMPLNAAMAGLGIVGMPESVALQEIAQGNLCRVLPEWESPEYDMFLVYASREYLPKRVRAMIDFIFECWAQRAI</sequence>
<dbReference type="PROSITE" id="PS50931">
    <property type="entry name" value="HTH_LYSR"/>
    <property type="match status" value="1"/>
</dbReference>